<dbReference type="GO" id="GO:0016491">
    <property type="term" value="F:oxidoreductase activity"/>
    <property type="evidence" value="ECO:0007669"/>
    <property type="project" value="UniProtKB-KW"/>
</dbReference>
<evidence type="ECO:0000313" key="10">
    <source>
        <dbReference type="EMBL" id="PJF46713.1"/>
    </source>
</evidence>
<evidence type="ECO:0000256" key="6">
    <source>
        <dbReference type="ARBA" id="ARBA00023002"/>
    </source>
</evidence>
<dbReference type="SUPFAM" id="SSF55469">
    <property type="entry name" value="FMN-dependent nitroreductase-like"/>
    <property type="match status" value="1"/>
</dbReference>
<feature type="domain" description="Nitroreductase" evidence="8">
    <location>
        <begin position="102"/>
        <end position="260"/>
    </location>
</feature>
<dbReference type="InterPro" id="IPR000415">
    <property type="entry name" value="Nitroreductase-like"/>
</dbReference>
<evidence type="ECO:0000256" key="7">
    <source>
        <dbReference type="ARBA" id="ARBA00023027"/>
    </source>
</evidence>
<reference evidence="10 11" key="1">
    <citation type="submission" date="2017-11" db="EMBL/GenBank/DDBJ databases">
        <title>Evolution of Phototrophy in the Chloroflexi Phylum Driven by Horizontal Gene Transfer.</title>
        <authorList>
            <person name="Ward L.M."/>
            <person name="Hemp J."/>
            <person name="Shih P.M."/>
            <person name="Mcglynn S.E."/>
            <person name="Fischer W."/>
        </authorList>
    </citation>
    <scope>NUCLEOTIDE SEQUENCE [LARGE SCALE GENOMIC DNA]</scope>
    <source>
        <strain evidence="10">JP3_7</strain>
    </source>
</reference>
<evidence type="ECO:0000259" key="9">
    <source>
        <dbReference type="Pfam" id="PF10615"/>
    </source>
</evidence>
<name>A0A2M8QA76_9CHLR</name>
<keyword evidence="4" id="KW-0288">FMN</keyword>
<gene>
    <name evidence="10" type="ORF">CUN48_12400</name>
</gene>
<feature type="domain" description="DUF2470" evidence="9">
    <location>
        <begin position="1"/>
        <end position="69"/>
    </location>
</feature>
<sequence>MNGDHADAVLAYARGLAGLAWAQDATVERIDAAGLDLRVTGAGRTETVRVPFEPPLTGPEQLRPALVALAERARIRTATPEVVISPQPERDEQTAARLRNAIASRRSFGLKDLSPEPIDLALVEQLLDAANWAPSHGKTEPWRFVVYSGNARRIVSDAFGAAFRLLNPQQPVDSAGKRAQRDRVWQAPVWIALGMHPDPKMPEWEELIVFGCAVQNLHLMASALGLAGKWTSSACALHPHVAEVVGFAPETRLFGFFYVGLPAVPWPEGRRRPLAGKVRWVSEVADA</sequence>
<dbReference type="SUPFAM" id="SSF50475">
    <property type="entry name" value="FMN-binding split barrel"/>
    <property type="match status" value="1"/>
</dbReference>
<protein>
    <submittedName>
        <fullName evidence="10">Nitroreductase</fullName>
    </submittedName>
</protein>
<proteinExistence type="inferred from homology"/>
<evidence type="ECO:0000256" key="4">
    <source>
        <dbReference type="ARBA" id="ARBA00022643"/>
    </source>
</evidence>
<comment type="similarity">
    <text evidence="2">Belongs to the nitroreductase family.</text>
</comment>
<keyword evidence="7" id="KW-0520">NAD</keyword>
<dbReference type="AlphaFoldDB" id="A0A2M8QA76"/>
<evidence type="ECO:0000259" key="8">
    <source>
        <dbReference type="Pfam" id="PF00881"/>
    </source>
</evidence>
<keyword evidence="5" id="KW-0521">NADP</keyword>
<keyword evidence="3" id="KW-0285">Flavoprotein</keyword>
<dbReference type="Gene3D" id="3.40.109.10">
    <property type="entry name" value="NADH Oxidase"/>
    <property type="match status" value="1"/>
</dbReference>
<dbReference type="InterPro" id="IPR019595">
    <property type="entry name" value="DUF2470"/>
</dbReference>
<dbReference type="Proteomes" id="UP000230790">
    <property type="component" value="Unassembled WGS sequence"/>
</dbReference>
<evidence type="ECO:0000256" key="1">
    <source>
        <dbReference type="ARBA" id="ARBA00001917"/>
    </source>
</evidence>
<comment type="cofactor">
    <cofactor evidence="1">
        <name>FMN</name>
        <dbReference type="ChEBI" id="CHEBI:58210"/>
    </cofactor>
</comment>
<dbReference type="InterPro" id="IPR026021">
    <property type="entry name" value="YdjA-like"/>
</dbReference>
<dbReference type="InterPro" id="IPR029479">
    <property type="entry name" value="Nitroreductase"/>
</dbReference>
<dbReference type="CDD" id="cd02135">
    <property type="entry name" value="YdjA-like"/>
    <property type="match status" value="1"/>
</dbReference>
<keyword evidence="6" id="KW-0560">Oxidoreductase</keyword>
<evidence type="ECO:0000256" key="5">
    <source>
        <dbReference type="ARBA" id="ARBA00022857"/>
    </source>
</evidence>
<evidence type="ECO:0000313" key="11">
    <source>
        <dbReference type="Proteomes" id="UP000230790"/>
    </source>
</evidence>
<dbReference type="Pfam" id="PF10615">
    <property type="entry name" value="DUF2470"/>
    <property type="match status" value="1"/>
</dbReference>
<dbReference type="InterPro" id="IPR037119">
    <property type="entry name" value="Haem_oxidase_HugZ-like_sf"/>
</dbReference>
<dbReference type="PANTHER" id="PTHR43821:SF1">
    <property type="entry name" value="NAD(P)H NITROREDUCTASE YDJA-RELATED"/>
    <property type="match status" value="1"/>
</dbReference>
<comment type="caution">
    <text evidence="10">The sequence shown here is derived from an EMBL/GenBank/DDBJ whole genome shotgun (WGS) entry which is preliminary data.</text>
</comment>
<dbReference type="EMBL" id="PGTN01000106">
    <property type="protein sequence ID" value="PJF46713.1"/>
    <property type="molecule type" value="Genomic_DNA"/>
</dbReference>
<organism evidence="10 11">
    <name type="scientific">Candidatus Thermofonsia Clade 3 bacterium</name>
    <dbReference type="NCBI Taxonomy" id="2364212"/>
    <lineage>
        <taxon>Bacteria</taxon>
        <taxon>Bacillati</taxon>
        <taxon>Chloroflexota</taxon>
        <taxon>Candidatus Thermofontia</taxon>
        <taxon>Candidatus Thermofonsia Clade 3</taxon>
    </lineage>
</organism>
<evidence type="ECO:0000256" key="3">
    <source>
        <dbReference type="ARBA" id="ARBA00022630"/>
    </source>
</evidence>
<dbReference type="PANTHER" id="PTHR43821">
    <property type="entry name" value="NAD(P)H NITROREDUCTASE YDJA-RELATED"/>
    <property type="match status" value="1"/>
</dbReference>
<dbReference type="InterPro" id="IPR052530">
    <property type="entry name" value="NAD(P)H_nitroreductase"/>
</dbReference>
<evidence type="ECO:0000256" key="2">
    <source>
        <dbReference type="ARBA" id="ARBA00007118"/>
    </source>
</evidence>
<accession>A0A2M8QA76</accession>
<dbReference type="Pfam" id="PF00881">
    <property type="entry name" value="Nitroreductase"/>
    <property type="match status" value="1"/>
</dbReference>
<dbReference type="Gene3D" id="3.20.180.10">
    <property type="entry name" value="PNP-oxidase-like"/>
    <property type="match status" value="1"/>
</dbReference>